<evidence type="ECO:0000313" key="3">
    <source>
        <dbReference type="Proteomes" id="UP000076738"/>
    </source>
</evidence>
<dbReference type="PANTHER" id="PTHR44329">
    <property type="entry name" value="SERINE/THREONINE-PROTEIN KINASE TNNI3K-RELATED"/>
    <property type="match status" value="1"/>
</dbReference>
<dbReference type="Gene3D" id="1.10.510.10">
    <property type="entry name" value="Transferase(Phosphotransferase) domain 1"/>
    <property type="match status" value="1"/>
</dbReference>
<dbReference type="PANTHER" id="PTHR44329:SF214">
    <property type="entry name" value="PROTEIN KINASE DOMAIN-CONTAINING PROTEIN"/>
    <property type="match status" value="1"/>
</dbReference>
<dbReference type="PROSITE" id="PS50011">
    <property type="entry name" value="PROTEIN_KINASE_DOM"/>
    <property type="match status" value="1"/>
</dbReference>
<name>A0A167NB92_CALVF</name>
<dbReference type="AlphaFoldDB" id="A0A167NB92"/>
<dbReference type="Pfam" id="PF07714">
    <property type="entry name" value="PK_Tyr_Ser-Thr"/>
    <property type="match status" value="1"/>
</dbReference>
<dbReference type="InterPro" id="IPR011009">
    <property type="entry name" value="Kinase-like_dom_sf"/>
</dbReference>
<accession>A0A167NB92</accession>
<dbReference type="GO" id="GO:0005524">
    <property type="term" value="F:ATP binding"/>
    <property type="evidence" value="ECO:0007669"/>
    <property type="project" value="InterPro"/>
</dbReference>
<dbReference type="SUPFAM" id="SSF56112">
    <property type="entry name" value="Protein kinase-like (PK-like)"/>
    <property type="match status" value="1"/>
</dbReference>
<dbReference type="OrthoDB" id="4062651at2759"/>
<protein>
    <submittedName>
        <fullName evidence="2">Kinase-like protein</fullName>
    </submittedName>
</protein>
<dbReference type="InterPro" id="IPR001245">
    <property type="entry name" value="Ser-Thr/Tyr_kinase_cat_dom"/>
</dbReference>
<reference evidence="2 3" key="1">
    <citation type="journal article" date="2016" name="Mol. Biol. Evol.">
        <title>Comparative Genomics of Early-Diverging Mushroom-Forming Fungi Provides Insights into the Origins of Lignocellulose Decay Capabilities.</title>
        <authorList>
            <person name="Nagy L.G."/>
            <person name="Riley R."/>
            <person name="Tritt A."/>
            <person name="Adam C."/>
            <person name="Daum C."/>
            <person name="Floudas D."/>
            <person name="Sun H."/>
            <person name="Yadav J.S."/>
            <person name="Pangilinan J."/>
            <person name="Larsson K.H."/>
            <person name="Matsuura K."/>
            <person name="Barry K."/>
            <person name="Labutti K."/>
            <person name="Kuo R."/>
            <person name="Ohm R.A."/>
            <person name="Bhattacharya S.S."/>
            <person name="Shirouzu T."/>
            <person name="Yoshinaga Y."/>
            <person name="Martin F.M."/>
            <person name="Grigoriev I.V."/>
            <person name="Hibbett D.S."/>
        </authorList>
    </citation>
    <scope>NUCLEOTIDE SEQUENCE [LARGE SCALE GENOMIC DNA]</scope>
    <source>
        <strain evidence="2 3">TUFC12733</strain>
    </source>
</reference>
<gene>
    <name evidence="2" type="ORF">CALVIDRAFT_562890</name>
</gene>
<dbReference type="SMART" id="SM00220">
    <property type="entry name" value="S_TKc"/>
    <property type="match status" value="1"/>
</dbReference>
<dbReference type="PROSITE" id="PS00108">
    <property type="entry name" value="PROTEIN_KINASE_ST"/>
    <property type="match status" value="1"/>
</dbReference>
<dbReference type="Proteomes" id="UP000076738">
    <property type="component" value="Unassembled WGS sequence"/>
</dbReference>
<evidence type="ECO:0000259" key="1">
    <source>
        <dbReference type="PROSITE" id="PS50011"/>
    </source>
</evidence>
<keyword evidence="2" id="KW-0808">Transferase</keyword>
<dbReference type="InterPro" id="IPR008271">
    <property type="entry name" value="Ser/Thr_kinase_AS"/>
</dbReference>
<keyword evidence="3" id="KW-1185">Reference proteome</keyword>
<dbReference type="EMBL" id="KV417279">
    <property type="protein sequence ID" value="KZO97536.1"/>
    <property type="molecule type" value="Genomic_DNA"/>
</dbReference>
<dbReference type="GO" id="GO:0004674">
    <property type="term" value="F:protein serine/threonine kinase activity"/>
    <property type="evidence" value="ECO:0007669"/>
    <property type="project" value="TreeGrafter"/>
</dbReference>
<sequence>MALRLDDRHLIFRPEDRVTGGSFGDVYKLMISHAGVMALKVPRSSVQPRRKVLCRAIREALTWSLLTHENILPLQGIGWHSASEQLCMSSEWMSHGNIRQYLASHPDSDRHVFLPGIAAGLQYLQEHVPPIVHGDIKGNNVLISEDLRPLLTDFGQSSVLEITQKSKSTTSSAIANARWSPPELLQPEEYGLRISTSRTPGGDIFSMLRTFLEILTDDVPFRECSNNFHVIRYVMSGNQPQRPTDAILSDRMWKLMCFVWSQGPFDRPSAREVVKYINGETLSMALSITDINYKGGGNASRTCQPCRQSRKKCQPGSKPSNCIACEITGVGYKPPAGKVLN</sequence>
<organism evidence="2 3">
    <name type="scientific">Calocera viscosa (strain TUFC12733)</name>
    <dbReference type="NCBI Taxonomy" id="1330018"/>
    <lineage>
        <taxon>Eukaryota</taxon>
        <taxon>Fungi</taxon>
        <taxon>Dikarya</taxon>
        <taxon>Basidiomycota</taxon>
        <taxon>Agaricomycotina</taxon>
        <taxon>Dacrymycetes</taxon>
        <taxon>Dacrymycetales</taxon>
        <taxon>Dacrymycetaceae</taxon>
        <taxon>Calocera</taxon>
    </lineage>
</organism>
<dbReference type="InterPro" id="IPR000719">
    <property type="entry name" value="Prot_kinase_dom"/>
</dbReference>
<dbReference type="InterPro" id="IPR051681">
    <property type="entry name" value="Ser/Thr_Kinases-Pseudokinases"/>
</dbReference>
<evidence type="ECO:0000313" key="2">
    <source>
        <dbReference type="EMBL" id="KZO97536.1"/>
    </source>
</evidence>
<keyword evidence="2" id="KW-0418">Kinase</keyword>
<proteinExistence type="predicted"/>
<feature type="domain" description="Protein kinase" evidence="1">
    <location>
        <begin position="12"/>
        <end position="282"/>
    </location>
</feature>